<evidence type="ECO:0000313" key="1">
    <source>
        <dbReference type="EMBL" id="KDQ58558.1"/>
    </source>
</evidence>
<dbReference type="Proteomes" id="UP000027265">
    <property type="component" value="Unassembled WGS sequence"/>
</dbReference>
<reference evidence="2" key="1">
    <citation type="journal article" date="2014" name="Proc. Natl. Acad. Sci. U.S.A.">
        <title>Extensive sampling of basidiomycete genomes demonstrates inadequacy of the white-rot/brown-rot paradigm for wood decay fungi.</title>
        <authorList>
            <person name="Riley R."/>
            <person name="Salamov A.A."/>
            <person name="Brown D.W."/>
            <person name="Nagy L.G."/>
            <person name="Floudas D."/>
            <person name="Held B.W."/>
            <person name="Levasseur A."/>
            <person name="Lombard V."/>
            <person name="Morin E."/>
            <person name="Otillar R."/>
            <person name="Lindquist E.A."/>
            <person name="Sun H."/>
            <person name="LaButti K.M."/>
            <person name="Schmutz J."/>
            <person name="Jabbour D."/>
            <person name="Luo H."/>
            <person name="Baker S.E."/>
            <person name="Pisabarro A.G."/>
            <person name="Walton J.D."/>
            <person name="Blanchette R.A."/>
            <person name="Henrissat B."/>
            <person name="Martin F."/>
            <person name="Cullen D."/>
            <person name="Hibbett D.S."/>
            <person name="Grigoriev I.V."/>
        </authorList>
    </citation>
    <scope>NUCLEOTIDE SEQUENCE [LARGE SCALE GENOMIC DNA]</scope>
    <source>
        <strain evidence="2">MUCL 33604</strain>
    </source>
</reference>
<gene>
    <name evidence="1" type="ORF">JAAARDRAFT_34373</name>
</gene>
<dbReference type="HOGENOM" id="CLU_2427322_0_0_1"/>
<evidence type="ECO:0000313" key="2">
    <source>
        <dbReference type="Proteomes" id="UP000027265"/>
    </source>
</evidence>
<dbReference type="InParanoid" id="A0A067PUQ8"/>
<proteinExistence type="predicted"/>
<accession>A0A067PUQ8</accession>
<sequence length="91" mass="10374">MRPSICGGLCYTRRTPIGSPFLVLHQISSGLRRSIRYLYLSALPDRCPLPFTYSAFSAYPFNPDWLPLSQPMRPVTEHLEIATSLSSHWSF</sequence>
<dbReference type="EMBL" id="KL197717">
    <property type="protein sequence ID" value="KDQ58558.1"/>
    <property type="molecule type" value="Genomic_DNA"/>
</dbReference>
<dbReference type="AlphaFoldDB" id="A0A067PUQ8"/>
<keyword evidence="2" id="KW-1185">Reference proteome</keyword>
<protein>
    <submittedName>
        <fullName evidence="1">Uncharacterized protein</fullName>
    </submittedName>
</protein>
<name>A0A067PUQ8_9AGAM</name>
<organism evidence="1 2">
    <name type="scientific">Jaapia argillacea MUCL 33604</name>
    <dbReference type="NCBI Taxonomy" id="933084"/>
    <lineage>
        <taxon>Eukaryota</taxon>
        <taxon>Fungi</taxon>
        <taxon>Dikarya</taxon>
        <taxon>Basidiomycota</taxon>
        <taxon>Agaricomycotina</taxon>
        <taxon>Agaricomycetes</taxon>
        <taxon>Agaricomycetidae</taxon>
        <taxon>Jaapiales</taxon>
        <taxon>Jaapiaceae</taxon>
        <taxon>Jaapia</taxon>
    </lineage>
</organism>